<reference evidence="1 2" key="1">
    <citation type="journal article" date="2018" name="PLoS ONE">
        <title>The draft genome of Kipferlia bialata reveals reductive genome evolution in fornicate parasites.</title>
        <authorList>
            <person name="Tanifuji G."/>
            <person name="Takabayashi S."/>
            <person name="Kume K."/>
            <person name="Takagi M."/>
            <person name="Nakayama T."/>
            <person name="Kamikawa R."/>
            <person name="Inagaki Y."/>
            <person name="Hashimoto T."/>
        </authorList>
    </citation>
    <scope>NUCLEOTIDE SEQUENCE [LARGE SCALE GENOMIC DNA]</scope>
    <source>
        <strain evidence="1">NY0173</strain>
    </source>
</reference>
<evidence type="ECO:0000313" key="2">
    <source>
        <dbReference type="Proteomes" id="UP000265618"/>
    </source>
</evidence>
<feature type="non-terminal residue" evidence="1">
    <location>
        <position position="1"/>
    </location>
</feature>
<accession>A0A391NWZ0</accession>
<organism evidence="1 2">
    <name type="scientific">Kipferlia bialata</name>
    <dbReference type="NCBI Taxonomy" id="797122"/>
    <lineage>
        <taxon>Eukaryota</taxon>
        <taxon>Metamonada</taxon>
        <taxon>Carpediemonas-like organisms</taxon>
        <taxon>Kipferlia</taxon>
    </lineage>
</organism>
<sequence length="17" mass="1927">MGEVDWLTYLNAAPFSL</sequence>
<evidence type="ECO:0000313" key="1">
    <source>
        <dbReference type="EMBL" id="GCA62979.1"/>
    </source>
</evidence>
<dbReference type="AlphaFoldDB" id="A0A391NWZ0"/>
<gene>
    <name evidence="1" type="ORF">KIPB_007098</name>
</gene>
<dbReference type="EMBL" id="BDIP01001937">
    <property type="protein sequence ID" value="GCA62979.1"/>
    <property type="molecule type" value="Genomic_DNA"/>
</dbReference>
<dbReference type="Proteomes" id="UP000265618">
    <property type="component" value="Unassembled WGS sequence"/>
</dbReference>
<keyword evidence="2" id="KW-1185">Reference proteome</keyword>
<name>A0A391NWZ0_9EUKA</name>
<comment type="caution">
    <text evidence="1">The sequence shown here is derived from an EMBL/GenBank/DDBJ whole genome shotgun (WGS) entry which is preliminary data.</text>
</comment>
<proteinExistence type="predicted"/>
<protein>
    <submittedName>
        <fullName evidence="1">Uncharacterized protein</fullName>
    </submittedName>
</protein>